<evidence type="ECO:0000256" key="3">
    <source>
        <dbReference type="SAM" id="Coils"/>
    </source>
</evidence>
<name>A0A804PS30_MAIZE</name>
<dbReference type="Gramene" id="Zm00001eb268170_T001">
    <property type="protein sequence ID" value="Zm00001eb268170_P001"/>
    <property type="gene ID" value="Zm00001eb268170"/>
</dbReference>
<evidence type="ECO:0000313" key="6">
    <source>
        <dbReference type="Proteomes" id="UP000007305"/>
    </source>
</evidence>
<keyword evidence="2" id="KW-0802">TPR repeat</keyword>
<protein>
    <recommendedName>
        <fullName evidence="7">Tetratricopeptide repeat (TPR)-like superfamily protein</fullName>
    </recommendedName>
</protein>
<dbReference type="GO" id="GO:0005654">
    <property type="term" value="C:nucleoplasm"/>
    <property type="evidence" value="ECO:0000318"/>
    <property type="project" value="GO_Central"/>
</dbReference>
<organism evidence="5 6">
    <name type="scientific">Zea mays</name>
    <name type="common">Maize</name>
    <dbReference type="NCBI Taxonomy" id="4577"/>
    <lineage>
        <taxon>Eukaryota</taxon>
        <taxon>Viridiplantae</taxon>
        <taxon>Streptophyta</taxon>
        <taxon>Embryophyta</taxon>
        <taxon>Tracheophyta</taxon>
        <taxon>Spermatophyta</taxon>
        <taxon>Magnoliopsida</taxon>
        <taxon>Liliopsida</taxon>
        <taxon>Poales</taxon>
        <taxon>Poaceae</taxon>
        <taxon>PACMAD clade</taxon>
        <taxon>Panicoideae</taxon>
        <taxon>Andropogonodae</taxon>
        <taxon>Andropogoneae</taxon>
        <taxon>Tripsacinae</taxon>
        <taxon>Zea</taxon>
    </lineage>
</organism>
<dbReference type="GO" id="GO:0042393">
    <property type="term" value="F:histone binding"/>
    <property type="evidence" value="ECO:0000318"/>
    <property type="project" value="GO_Central"/>
</dbReference>
<reference evidence="6" key="1">
    <citation type="journal article" date="2009" name="Science">
        <title>The B73 maize genome: complexity, diversity, and dynamics.</title>
        <authorList>
            <person name="Schnable P.S."/>
            <person name="Ware D."/>
            <person name="Fulton R.S."/>
            <person name="Stein J.C."/>
            <person name="Wei F."/>
            <person name="Pasternak S."/>
            <person name="Liang C."/>
            <person name="Zhang J."/>
            <person name="Fulton L."/>
            <person name="Graves T.A."/>
            <person name="Minx P."/>
            <person name="Reily A.D."/>
            <person name="Courtney L."/>
            <person name="Kruchowski S.S."/>
            <person name="Tomlinson C."/>
            <person name="Strong C."/>
            <person name="Delehaunty K."/>
            <person name="Fronick C."/>
            <person name="Courtney B."/>
            <person name="Rock S.M."/>
            <person name="Belter E."/>
            <person name="Du F."/>
            <person name="Kim K."/>
            <person name="Abbott R.M."/>
            <person name="Cotton M."/>
            <person name="Levy A."/>
            <person name="Marchetto P."/>
            <person name="Ochoa K."/>
            <person name="Jackson S.M."/>
            <person name="Gillam B."/>
            <person name="Chen W."/>
            <person name="Yan L."/>
            <person name="Higginbotham J."/>
            <person name="Cardenas M."/>
            <person name="Waligorski J."/>
            <person name="Applebaum E."/>
            <person name="Phelps L."/>
            <person name="Falcone J."/>
            <person name="Kanchi K."/>
            <person name="Thane T."/>
            <person name="Scimone A."/>
            <person name="Thane N."/>
            <person name="Henke J."/>
            <person name="Wang T."/>
            <person name="Ruppert J."/>
            <person name="Shah N."/>
            <person name="Rotter K."/>
            <person name="Hodges J."/>
            <person name="Ingenthron E."/>
            <person name="Cordes M."/>
            <person name="Kohlberg S."/>
            <person name="Sgro J."/>
            <person name="Delgado B."/>
            <person name="Mead K."/>
            <person name="Chinwalla A."/>
            <person name="Leonard S."/>
            <person name="Crouse K."/>
            <person name="Collura K."/>
            <person name="Kudrna D."/>
            <person name="Currie J."/>
            <person name="He R."/>
            <person name="Angelova A."/>
            <person name="Rajasekar S."/>
            <person name="Mueller T."/>
            <person name="Lomeli R."/>
            <person name="Scara G."/>
            <person name="Ko A."/>
            <person name="Delaney K."/>
            <person name="Wissotski M."/>
            <person name="Lopez G."/>
            <person name="Campos D."/>
            <person name="Braidotti M."/>
            <person name="Ashley E."/>
            <person name="Golser W."/>
            <person name="Kim H."/>
            <person name="Lee S."/>
            <person name="Lin J."/>
            <person name="Dujmic Z."/>
            <person name="Kim W."/>
            <person name="Talag J."/>
            <person name="Zuccolo A."/>
            <person name="Fan C."/>
            <person name="Sebastian A."/>
            <person name="Kramer M."/>
            <person name="Spiegel L."/>
            <person name="Nascimento L."/>
            <person name="Zutavern T."/>
            <person name="Miller B."/>
            <person name="Ambroise C."/>
            <person name="Muller S."/>
            <person name="Spooner W."/>
            <person name="Narechania A."/>
            <person name="Ren L."/>
            <person name="Wei S."/>
            <person name="Kumari S."/>
            <person name="Faga B."/>
            <person name="Levy M.J."/>
            <person name="McMahan L."/>
            <person name="Van Buren P."/>
            <person name="Vaughn M.W."/>
            <person name="Ying K."/>
            <person name="Yeh C.-T."/>
            <person name="Emrich S.J."/>
            <person name="Jia Y."/>
            <person name="Kalyanaraman A."/>
            <person name="Hsia A.-P."/>
            <person name="Barbazuk W.B."/>
            <person name="Baucom R.S."/>
            <person name="Brutnell T.P."/>
            <person name="Carpita N.C."/>
            <person name="Chaparro C."/>
            <person name="Chia J.-M."/>
            <person name="Deragon J.-M."/>
            <person name="Estill J.C."/>
            <person name="Fu Y."/>
            <person name="Jeddeloh J.A."/>
            <person name="Han Y."/>
            <person name="Lee H."/>
            <person name="Li P."/>
            <person name="Lisch D.R."/>
            <person name="Liu S."/>
            <person name="Liu Z."/>
            <person name="Nagel D.H."/>
            <person name="McCann M.C."/>
            <person name="SanMiguel P."/>
            <person name="Myers A.M."/>
            <person name="Nettleton D."/>
            <person name="Nguyen J."/>
            <person name="Penning B.W."/>
            <person name="Ponnala L."/>
            <person name="Schneider K.L."/>
            <person name="Schwartz D.C."/>
            <person name="Sharma A."/>
            <person name="Soderlund C."/>
            <person name="Springer N.M."/>
            <person name="Sun Q."/>
            <person name="Wang H."/>
            <person name="Waterman M."/>
            <person name="Westerman R."/>
            <person name="Wolfgruber T.K."/>
            <person name="Yang L."/>
            <person name="Yu Y."/>
            <person name="Zhang L."/>
            <person name="Zhou S."/>
            <person name="Zhu Q."/>
            <person name="Bennetzen J.L."/>
            <person name="Dawe R.K."/>
            <person name="Jiang J."/>
            <person name="Jiang N."/>
            <person name="Presting G.G."/>
            <person name="Wessler S.R."/>
            <person name="Aluru S."/>
            <person name="Martienssen R.A."/>
            <person name="Clifton S.W."/>
            <person name="McCombie W.R."/>
            <person name="Wing R.A."/>
            <person name="Wilson R.K."/>
        </authorList>
    </citation>
    <scope>NUCLEOTIDE SEQUENCE [LARGE SCALE GENOMIC DNA]</scope>
    <source>
        <strain evidence="6">cv. B73</strain>
    </source>
</reference>
<reference evidence="5" key="2">
    <citation type="submission" date="2019-07" db="EMBL/GenBank/DDBJ databases">
        <authorList>
            <person name="Seetharam A."/>
            <person name="Woodhouse M."/>
            <person name="Cannon E."/>
        </authorList>
    </citation>
    <scope>NUCLEOTIDE SEQUENCE [LARGE SCALE GENOMIC DNA]</scope>
    <source>
        <strain evidence="5">cv. B73</strain>
    </source>
</reference>
<evidence type="ECO:0000256" key="4">
    <source>
        <dbReference type="SAM" id="MobiDB-lite"/>
    </source>
</evidence>
<keyword evidence="1" id="KW-0677">Repeat</keyword>
<keyword evidence="6" id="KW-1185">Reference proteome</keyword>
<evidence type="ECO:0008006" key="7">
    <source>
        <dbReference type="Google" id="ProtNLM"/>
    </source>
</evidence>
<accession>A0A804PS30</accession>
<sequence length="272" mass="29206">MMRCYARQHRRHDEATQRGTYAGAGLSSMTPRKMEMKNREGKELIGDDGIAGEGLAGVDVCGVERLYYIRHSIIRTRMKALSMLEHLVEPDHRRVVELNFRICLVYELVSKIGDAISYYGGDASAAEAEGGSEKSTVEKELEQLSSILPDLEKKLEHLSEANPSAGMDEMVKEIASRVSEVMPKAASFTSSQIATSSNGFDSSVMSTAATTGSFGSTVTDLGVVGRGVKRASIKPISAEPAAKKPALDSPSLQGDSSINSEVVPATQTDESS</sequence>
<dbReference type="Proteomes" id="UP000007305">
    <property type="component" value="Chromosome 6"/>
</dbReference>
<keyword evidence="3" id="KW-0175">Coiled coil</keyword>
<dbReference type="InParanoid" id="A0A804PS30"/>
<evidence type="ECO:0000313" key="5">
    <source>
        <dbReference type="EnsemblPlants" id="Zm00001eb268170_P001"/>
    </source>
</evidence>
<proteinExistence type="predicted"/>
<dbReference type="GO" id="GO:0006335">
    <property type="term" value="P:DNA replication-dependent chromatin assembly"/>
    <property type="evidence" value="ECO:0000318"/>
    <property type="project" value="GO_Central"/>
</dbReference>
<feature type="compositionally biased region" description="Basic residues" evidence="4">
    <location>
        <begin position="1"/>
        <end position="10"/>
    </location>
</feature>
<dbReference type="AlphaFoldDB" id="A0A804PS30"/>
<evidence type="ECO:0000256" key="1">
    <source>
        <dbReference type="ARBA" id="ARBA00022737"/>
    </source>
</evidence>
<dbReference type="EnsemblPlants" id="Zm00001eb268170_T001">
    <property type="protein sequence ID" value="Zm00001eb268170_P001"/>
    <property type="gene ID" value="Zm00001eb268170"/>
</dbReference>
<feature type="region of interest" description="Disordered" evidence="4">
    <location>
        <begin position="1"/>
        <end position="24"/>
    </location>
</feature>
<dbReference type="InterPro" id="IPR051730">
    <property type="entry name" value="NASP-like"/>
</dbReference>
<evidence type="ECO:0000256" key="2">
    <source>
        <dbReference type="ARBA" id="ARBA00022803"/>
    </source>
</evidence>
<feature type="region of interest" description="Disordered" evidence="4">
    <location>
        <begin position="232"/>
        <end position="272"/>
    </location>
</feature>
<dbReference type="PANTHER" id="PTHR15081:SF1">
    <property type="entry name" value="NUCLEAR AUTOANTIGENIC SPERM PROTEIN"/>
    <property type="match status" value="1"/>
</dbReference>
<reference evidence="5" key="3">
    <citation type="submission" date="2021-05" db="UniProtKB">
        <authorList>
            <consortium name="EnsemblPlants"/>
        </authorList>
    </citation>
    <scope>IDENTIFICATION</scope>
    <source>
        <strain evidence="5">cv. B73</strain>
    </source>
</reference>
<feature type="coiled-coil region" evidence="3">
    <location>
        <begin position="134"/>
        <end position="161"/>
    </location>
</feature>
<dbReference type="GO" id="GO:0034080">
    <property type="term" value="P:CENP-A containing chromatin assembly"/>
    <property type="evidence" value="ECO:0000318"/>
    <property type="project" value="GO_Central"/>
</dbReference>
<dbReference type="PANTHER" id="PTHR15081">
    <property type="entry name" value="NUCLEAR AUTOANTIGENIC SPERM PROTEIN NASP -RELATED"/>
    <property type="match status" value="1"/>
</dbReference>
<feature type="compositionally biased region" description="Polar residues" evidence="4">
    <location>
        <begin position="250"/>
        <end position="272"/>
    </location>
</feature>